<dbReference type="EMBL" id="MT145091">
    <property type="protein sequence ID" value="QJI03476.1"/>
    <property type="molecule type" value="Genomic_DNA"/>
</dbReference>
<feature type="region of interest" description="Disordered" evidence="1">
    <location>
        <begin position="56"/>
        <end position="83"/>
    </location>
</feature>
<evidence type="ECO:0000313" key="2">
    <source>
        <dbReference type="EMBL" id="QJA49664.1"/>
    </source>
</evidence>
<accession>A0A6H1ZQ20</accession>
<feature type="compositionally biased region" description="Basic residues" evidence="1">
    <location>
        <begin position="68"/>
        <end position="77"/>
    </location>
</feature>
<dbReference type="AlphaFoldDB" id="A0A6H1ZQ20"/>
<gene>
    <name evidence="2" type="ORF">TM448A01423_0004</name>
    <name evidence="3" type="ORF">TM448B04554_0010</name>
</gene>
<dbReference type="EMBL" id="MT144148">
    <property type="protein sequence ID" value="QJA49664.1"/>
    <property type="molecule type" value="Genomic_DNA"/>
</dbReference>
<organism evidence="2">
    <name type="scientific">viral metagenome</name>
    <dbReference type="NCBI Taxonomy" id="1070528"/>
    <lineage>
        <taxon>unclassified sequences</taxon>
        <taxon>metagenomes</taxon>
        <taxon>organismal metagenomes</taxon>
    </lineage>
</organism>
<proteinExistence type="predicted"/>
<protein>
    <submittedName>
        <fullName evidence="2">Uncharacterized protein</fullName>
    </submittedName>
</protein>
<evidence type="ECO:0000256" key="1">
    <source>
        <dbReference type="SAM" id="MobiDB-lite"/>
    </source>
</evidence>
<evidence type="ECO:0000313" key="3">
    <source>
        <dbReference type="EMBL" id="QJI03476.1"/>
    </source>
</evidence>
<reference evidence="2" key="1">
    <citation type="submission" date="2020-03" db="EMBL/GenBank/DDBJ databases">
        <title>The deep terrestrial virosphere.</title>
        <authorList>
            <person name="Holmfeldt K."/>
            <person name="Nilsson E."/>
            <person name="Simone D."/>
            <person name="Lopez-Fernandez M."/>
            <person name="Wu X."/>
            <person name="de Brujin I."/>
            <person name="Lundin D."/>
            <person name="Andersson A."/>
            <person name="Bertilsson S."/>
            <person name="Dopson M."/>
        </authorList>
    </citation>
    <scope>NUCLEOTIDE SEQUENCE</scope>
    <source>
        <strain evidence="2">TM448A01423</strain>
        <strain evidence="3">TM448B04554</strain>
    </source>
</reference>
<sequence>MKCWYCGNSNFEAKVDDHGHPYDLCLECGASTVPMAKIEPPGAEQHIDSAYSKKLGHRVVTGSPSRSYQRKVAKYRQKSLPEK</sequence>
<name>A0A6H1ZQ20_9ZZZZ</name>